<comment type="subcellular location">
    <subcellularLocation>
        <location evidence="6">Cytoplasm</location>
    </subcellularLocation>
</comment>
<dbReference type="PANTHER" id="PTHR47649">
    <property type="entry name" value="RIBONUCLEASE D"/>
    <property type="match status" value="1"/>
</dbReference>
<evidence type="ECO:0000256" key="2">
    <source>
        <dbReference type="ARBA" id="ARBA00022694"/>
    </source>
</evidence>
<dbReference type="EC" id="3.1.13.5" evidence="6"/>
<dbReference type="Proteomes" id="UP000663929">
    <property type="component" value="Chromosome"/>
</dbReference>
<reference evidence="9" key="1">
    <citation type="submission" date="2021-03" db="EMBL/GenBank/DDBJ databases">
        <title>Acanthopleuribacteraceae sp. M133.</title>
        <authorList>
            <person name="Wang G."/>
        </authorList>
    </citation>
    <scope>NUCLEOTIDE SEQUENCE</scope>
    <source>
        <strain evidence="9">M133</strain>
    </source>
</reference>
<dbReference type="InterPro" id="IPR002121">
    <property type="entry name" value="HRDC_dom"/>
</dbReference>
<evidence type="ECO:0000256" key="5">
    <source>
        <dbReference type="ARBA" id="ARBA00022839"/>
    </source>
</evidence>
<dbReference type="InterPro" id="IPR012337">
    <property type="entry name" value="RNaseH-like_sf"/>
</dbReference>
<comment type="similarity">
    <text evidence="6">Belongs to the RNase D family.</text>
</comment>
<dbReference type="KEGG" id="scor:J3U87_19050"/>
<dbReference type="Pfam" id="PF01612">
    <property type="entry name" value="DNA_pol_A_exo1"/>
    <property type="match status" value="1"/>
</dbReference>
<dbReference type="CDD" id="cd06142">
    <property type="entry name" value="RNaseD_exo"/>
    <property type="match status" value="1"/>
</dbReference>
<dbReference type="NCBIfam" id="TIGR01388">
    <property type="entry name" value="rnd"/>
    <property type="match status" value="1"/>
</dbReference>
<dbReference type="InterPro" id="IPR010997">
    <property type="entry name" value="HRDC-like_sf"/>
</dbReference>
<gene>
    <name evidence="6 9" type="primary">rnd</name>
    <name evidence="9" type="ORF">J3U87_19050</name>
</gene>
<keyword evidence="1 6" id="KW-0963">Cytoplasm</keyword>
<feature type="region of interest" description="Disordered" evidence="7">
    <location>
        <begin position="271"/>
        <end position="302"/>
    </location>
</feature>
<dbReference type="InterPro" id="IPR044876">
    <property type="entry name" value="HRDC_dom_sf"/>
</dbReference>
<dbReference type="PANTHER" id="PTHR47649:SF1">
    <property type="entry name" value="RIBONUCLEASE D"/>
    <property type="match status" value="1"/>
</dbReference>
<dbReference type="Gene3D" id="3.30.420.10">
    <property type="entry name" value="Ribonuclease H-like superfamily/Ribonuclease H"/>
    <property type="match status" value="1"/>
</dbReference>
<organism evidence="9 10">
    <name type="scientific">Sulfidibacter corallicola</name>
    <dbReference type="NCBI Taxonomy" id="2818388"/>
    <lineage>
        <taxon>Bacteria</taxon>
        <taxon>Pseudomonadati</taxon>
        <taxon>Acidobacteriota</taxon>
        <taxon>Holophagae</taxon>
        <taxon>Acanthopleuribacterales</taxon>
        <taxon>Acanthopleuribacteraceae</taxon>
        <taxon>Sulfidibacter</taxon>
    </lineage>
</organism>
<keyword evidence="5 6" id="KW-0269">Exonuclease</keyword>
<dbReference type="Pfam" id="PF00570">
    <property type="entry name" value="HRDC"/>
    <property type="match status" value="1"/>
</dbReference>
<evidence type="ECO:0000313" key="10">
    <source>
        <dbReference type="Proteomes" id="UP000663929"/>
    </source>
</evidence>
<dbReference type="InterPro" id="IPR051086">
    <property type="entry name" value="RNase_D-like"/>
</dbReference>
<comment type="function">
    <text evidence="6">Exonuclease involved in the 3' processing of various precursor tRNAs. Initiates hydrolysis at the 3'-terminus of an RNA molecule and releases 5'-mononucleotides.</text>
</comment>
<dbReference type="GO" id="GO:0033890">
    <property type="term" value="F:ribonuclease D activity"/>
    <property type="evidence" value="ECO:0007669"/>
    <property type="project" value="UniProtKB-UniRule"/>
</dbReference>
<evidence type="ECO:0000256" key="3">
    <source>
        <dbReference type="ARBA" id="ARBA00022722"/>
    </source>
</evidence>
<comment type="catalytic activity">
    <reaction evidence="6">
        <text>Exonucleolytic cleavage that removes extra residues from the 3'-terminus of tRNA to produce 5'-mononucleotides.</text>
        <dbReference type="EC" id="3.1.13.5"/>
    </reaction>
</comment>
<dbReference type="AlphaFoldDB" id="A0A8A4TEP6"/>
<feature type="domain" description="HRDC" evidence="8">
    <location>
        <begin position="210"/>
        <end position="290"/>
    </location>
</feature>
<keyword evidence="10" id="KW-1185">Reference proteome</keyword>
<dbReference type="GO" id="GO:0008408">
    <property type="term" value="F:3'-5' exonuclease activity"/>
    <property type="evidence" value="ECO:0007669"/>
    <property type="project" value="InterPro"/>
</dbReference>
<dbReference type="SMART" id="SM00474">
    <property type="entry name" value="35EXOc"/>
    <property type="match status" value="1"/>
</dbReference>
<dbReference type="GO" id="GO:0000166">
    <property type="term" value="F:nucleotide binding"/>
    <property type="evidence" value="ECO:0007669"/>
    <property type="project" value="InterPro"/>
</dbReference>
<dbReference type="InterPro" id="IPR002562">
    <property type="entry name" value="3'-5'_exonuclease_dom"/>
</dbReference>
<name>A0A8A4TEP6_SULCO</name>
<dbReference type="SMART" id="SM00341">
    <property type="entry name" value="HRDC"/>
    <property type="match status" value="1"/>
</dbReference>
<comment type="cofactor">
    <cofactor evidence="6">
        <name>a divalent metal cation</name>
        <dbReference type="ChEBI" id="CHEBI:60240"/>
    </cofactor>
</comment>
<dbReference type="EMBL" id="CP071793">
    <property type="protein sequence ID" value="QTD47694.1"/>
    <property type="molecule type" value="Genomic_DNA"/>
</dbReference>
<keyword evidence="2 6" id="KW-0819">tRNA processing</keyword>
<dbReference type="InterPro" id="IPR036397">
    <property type="entry name" value="RNaseH_sf"/>
</dbReference>
<evidence type="ECO:0000256" key="6">
    <source>
        <dbReference type="HAMAP-Rule" id="MF_01899"/>
    </source>
</evidence>
<sequence>MQIDITTNEALAEICASAENQPFITLDTEFIRERTYYPVLALIQVSWPGQGPLLIDPLKVTDWDPFHVLLKNTDIVKVLHSSRQDLEIFYNQMGSIPQPIFDTQIAASMCGLGDQISYAALISKTLGIQLRKGDSFTNWLQRPLTDAQIRYAQDDVRYLPDAYDKLVALAKSQGRLNWIREETAAQLTNDLFNPDPAGLWRKVKKVGQLKEKDLVVLQGLAIWRDQKARELDKPLRFVLSDEVMVELAKMDKLTLDQLKSRRGIHPKFVQRHGESLQETHARARDLPRSQWPKLKESKNRGPSDKAEALADLAWILIKEIAHKANMAPANIILKRDLAPFIDATLSGKDTTKFAISHGWRKEMVGSLLVSLMEGRMIIKVESQHITWEELT</sequence>
<dbReference type="PROSITE" id="PS50967">
    <property type="entry name" value="HRDC"/>
    <property type="match status" value="1"/>
</dbReference>
<evidence type="ECO:0000313" key="9">
    <source>
        <dbReference type="EMBL" id="QTD47694.1"/>
    </source>
</evidence>
<dbReference type="SUPFAM" id="SSF47819">
    <property type="entry name" value="HRDC-like"/>
    <property type="match status" value="2"/>
</dbReference>
<evidence type="ECO:0000256" key="4">
    <source>
        <dbReference type="ARBA" id="ARBA00022801"/>
    </source>
</evidence>
<dbReference type="Gene3D" id="1.10.150.80">
    <property type="entry name" value="HRDC domain"/>
    <property type="match status" value="1"/>
</dbReference>
<dbReference type="SUPFAM" id="SSF53098">
    <property type="entry name" value="Ribonuclease H-like"/>
    <property type="match status" value="1"/>
</dbReference>
<evidence type="ECO:0000256" key="7">
    <source>
        <dbReference type="SAM" id="MobiDB-lite"/>
    </source>
</evidence>
<dbReference type="GO" id="GO:0042780">
    <property type="term" value="P:tRNA 3'-end processing"/>
    <property type="evidence" value="ECO:0007669"/>
    <property type="project" value="UniProtKB-UniRule"/>
</dbReference>
<evidence type="ECO:0000256" key="1">
    <source>
        <dbReference type="ARBA" id="ARBA00022490"/>
    </source>
</evidence>
<accession>A0A8A4TEP6</accession>
<dbReference type="RefSeq" id="WP_237377361.1">
    <property type="nucleotide sequence ID" value="NZ_CP071793.1"/>
</dbReference>
<dbReference type="InterPro" id="IPR006292">
    <property type="entry name" value="RNase_D"/>
</dbReference>
<dbReference type="HAMAP" id="MF_01899">
    <property type="entry name" value="RNase_D"/>
    <property type="match status" value="1"/>
</dbReference>
<keyword evidence="4 6" id="KW-0378">Hydrolase</keyword>
<protein>
    <recommendedName>
        <fullName evidence="6">Ribonuclease D</fullName>
        <shortName evidence="6">RNase D</shortName>
        <ecNumber evidence="6">3.1.13.5</ecNumber>
    </recommendedName>
</protein>
<evidence type="ECO:0000259" key="8">
    <source>
        <dbReference type="PROSITE" id="PS50967"/>
    </source>
</evidence>
<dbReference type="GO" id="GO:0005737">
    <property type="term" value="C:cytoplasm"/>
    <property type="evidence" value="ECO:0007669"/>
    <property type="project" value="UniProtKB-SubCell"/>
</dbReference>
<dbReference type="GO" id="GO:0003676">
    <property type="term" value="F:nucleic acid binding"/>
    <property type="evidence" value="ECO:0007669"/>
    <property type="project" value="InterPro"/>
</dbReference>
<keyword evidence="3 6" id="KW-0540">Nuclease</keyword>
<proteinExistence type="inferred from homology"/>